<keyword evidence="7" id="KW-1185">Reference proteome</keyword>
<evidence type="ECO:0000256" key="2">
    <source>
        <dbReference type="ARBA" id="ARBA00022630"/>
    </source>
</evidence>
<accession>A0A6A5K274</accession>
<dbReference type="Gene3D" id="3.40.462.20">
    <property type="match status" value="1"/>
</dbReference>
<dbReference type="Pfam" id="PF01565">
    <property type="entry name" value="FAD_binding_4"/>
    <property type="match status" value="1"/>
</dbReference>
<feature type="domain" description="FAD-binding PCMH-type" evidence="5">
    <location>
        <begin position="295"/>
        <end position="484"/>
    </location>
</feature>
<dbReference type="SUPFAM" id="SSF56176">
    <property type="entry name" value="FAD-binding/transporter-associated domain-like"/>
    <property type="match status" value="1"/>
</dbReference>
<dbReference type="InterPro" id="IPR027417">
    <property type="entry name" value="P-loop_NTPase"/>
</dbReference>
<proteinExistence type="inferred from homology"/>
<evidence type="ECO:0000256" key="3">
    <source>
        <dbReference type="ARBA" id="ARBA00022827"/>
    </source>
</evidence>
<reference evidence="6" key="1">
    <citation type="submission" date="2020-01" db="EMBL/GenBank/DDBJ databases">
        <authorList>
            <consortium name="DOE Joint Genome Institute"/>
            <person name="Haridas S."/>
            <person name="Albert R."/>
            <person name="Binder M."/>
            <person name="Bloem J."/>
            <person name="Labutti K."/>
            <person name="Salamov A."/>
            <person name="Andreopoulos B."/>
            <person name="Baker S.E."/>
            <person name="Barry K."/>
            <person name="Bills G."/>
            <person name="Bluhm B.H."/>
            <person name="Cannon C."/>
            <person name="Castanera R."/>
            <person name="Culley D.E."/>
            <person name="Daum C."/>
            <person name="Ezra D."/>
            <person name="Gonzalez J.B."/>
            <person name="Henrissat B."/>
            <person name="Kuo A."/>
            <person name="Liang C."/>
            <person name="Lipzen A."/>
            <person name="Lutzoni F."/>
            <person name="Magnuson J."/>
            <person name="Mondo S."/>
            <person name="Nolan M."/>
            <person name="Ohm R."/>
            <person name="Pangilinan J."/>
            <person name="Park H.-J."/>
            <person name="Ramirez L."/>
            <person name="Alfaro M."/>
            <person name="Sun H."/>
            <person name="Tritt A."/>
            <person name="Yoshinaga Y."/>
            <person name="Zwiers L.-H."/>
            <person name="Turgeon B.G."/>
            <person name="Goodwin S.B."/>
            <person name="Spatafora J.W."/>
            <person name="Crous P.W."/>
            <person name="Grigoriev I.V."/>
        </authorList>
    </citation>
    <scope>NUCLEOTIDE SEQUENCE</scope>
    <source>
        <strain evidence="6">P77</strain>
    </source>
</reference>
<dbReference type="Pfam" id="PF04275">
    <property type="entry name" value="P-mevalo_kinase"/>
    <property type="match status" value="1"/>
</dbReference>
<dbReference type="InterPro" id="IPR005919">
    <property type="entry name" value="Pmev_kin_anim"/>
</dbReference>
<dbReference type="InterPro" id="IPR036318">
    <property type="entry name" value="FAD-bd_PCMH-like_sf"/>
</dbReference>
<dbReference type="InterPro" id="IPR050416">
    <property type="entry name" value="FAD-linked_Oxidoreductase"/>
</dbReference>
<organism evidence="6 7">
    <name type="scientific">Decorospora gaudefroyi</name>
    <dbReference type="NCBI Taxonomy" id="184978"/>
    <lineage>
        <taxon>Eukaryota</taxon>
        <taxon>Fungi</taxon>
        <taxon>Dikarya</taxon>
        <taxon>Ascomycota</taxon>
        <taxon>Pezizomycotina</taxon>
        <taxon>Dothideomycetes</taxon>
        <taxon>Pleosporomycetidae</taxon>
        <taxon>Pleosporales</taxon>
        <taxon>Pleosporineae</taxon>
        <taxon>Pleosporaceae</taxon>
        <taxon>Decorospora</taxon>
    </lineage>
</organism>
<dbReference type="Gene3D" id="3.40.50.2020">
    <property type="match status" value="1"/>
</dbReference>
<dbReference type="Proteomes" id="UP000800040">
    <property type="component" value="Unassembled WGS sequence"/>
</dbReference>
<dbReference type="Gene3D" id="3.40.50.300">
    <property type="entry name" value="P-loop containing nucleotide triphosphate hydrolases"/>
    <property type="match status" value="1"/>
</dbReference>
<dbReference type="GO" id="GO:0006695">
    <property type="term" value="P:cholesterol biosynthetic process"/>
    <property type="evidence" value="ECO:0007669"/>
    <property type="project" value="InterPro"/>
</dbReference>
<dbReference type="InterPro" id="IPR029063">
    <property type="entry name" value="SAM-dependent_MTases_sf"/>
</dbReference>
<evidence type="ECO:0000256" key="4">
    <source>
        <dbReference type="ARBA" id="ARBA00023002"/>
    </source>
</evidence>
<evidence type="ECO:0000259" key="5">
    <source>
        <dbReference type="PROSITE" id="PS51387"/>
    </source>
</evidence>
<dbReference type="Gene3D" id="3.30.465.10">
    <property type="match status" value="1"/>
</dbReference>
<dbReference type="PROSITE" id="PS51387">
    <property type="entry name" value="FAD_PCMH"/>
    <property type="match status" value="1"/>
</dbReference>
<dbReference type="InterPro" id="IPR016169">
    <property type="entry name" value="FAD-bd_PCMH_sub2"/>
</dbReference>
<evidence type="ECO:0000256" key="1">
    <source>
        <dbReference type="ARBA" id="ARBA00005466"/>
    </source>
</evidence>
<dbReference type="GO" id="GO:0016491">
    <property type="term" value="F:oxidoreductase activity"/>
    <property type="evidence" value="ECO:0007669"/>
    <property type="project" value="UniProtKB-KW"/>
</dbReference>
<dbReference type="InterPro" id="IPR016166">
    <property type="entry name" value="FAD-bd_PCMH"/>
</dbReference>
<dbReference type="SUPFAM" id="SSF53335">
    <property type="entry name" value="S-adenosyl-L-methionine-dependent methyltransferases"/>
    <property type="match status" value="1"/>
</dbReference>
<dbReference type="SUPFAM" id="SSF53271">
    <property type="entry name" value="PRTase-like"/>
    <property type="match status" value="1"/>
</dbReference>
<dbReference type="Gene3D" id="3.40.50.150">
    <property type="entry name" value="Vaccinia Virus protein VP39"/>
    <property type="match status" value="1"/>
</dbReference>
<dbReference type="CDD" id="cd02440">
    <property type="entry name" value="AdoMet_MTases"/>
    <property type="match status" value="1"/>
</dbReference>
<dbReference type="AlphaFoldDB" id="A0A6A5K274"/>
<sequence>MTTLSRLKQALVERVKTTAPTRPTQPLSESQYAAGFNVLTQSPAPSSYQHFIVPELSYLLAPLHTCSSDTIISVLEIGPGPRSIFGLLPASLRERIGRYTAYEPNTKFAARLEQWFEQETPLPDLHSEPDIRECAFNLDGGVDEEEKFDIVLFCHSMYGMTPKQDFLRKTLKMLVDDGIVVVFHRANVLHMEGLVCHHTANYPTGLLRVPNDDVILGDFARFVAGFAIRGGDEKATQAAWRNTCRALGRREGRHFVFSVPEVMFVFNQHATSLPRLSALVALGEGNTTVKNGEARLHRSAPVVRPKDIPQIQHCVRWAKMHGVGLTVIGGGHSGHCMVPNVVAVDMSAFNNVHVLPTEDGEGTSTHPLVIVESGCKTVDVIQKTMDVGLTVPLGSRPSVGAGLWLQGGIGHLSRLQGLACDSIVGAVLVSVADSRVLYVGQVPHPYRPAGAVRPENAEELLWAIKGAGTNFGIVVSVTMKAFPAPTYWTKDRVMPLKDDEEAWRQFENFDHVVAGRSARNCSADAYLYADAGQLHLGITTYESCTSATHPDSTIWAPDESPISVDGIGLFGTEMYMSTLHGGHSNHKTSSFKRCIFLKDIYKPSIAKRLTSAISTCPSPLCYLHLLHGGGAIADVRTDATAFGNRDWDFACVITGVWGRDQDGTDVAQATVQWVYDVATNLLPVSNGVYGADLGPDPRDAVLATQAFGQNGDRLARLKQVMDPDNVLAYACPLPKVCVPTPKLIVLVTGESCAGKDFCANIWVSQFLDLKQGGVHACAASISDVTKREYATATGADIDRLLNDRAYKEEHRPSLTTFYNEQVQKRPRLPEEHFLAVVHNAANVDVLFITGMRDAAPVSSFSPLVPESRVLEVHIVADPQTCHLRGGAASETAEKTLEHKPSFLFTNDTIGDEAARRFAETHLFPFLHHDLKRLQDMVRTVPCFPQLDITFRHILGIASQPSGLRLCTSLLQSHFSKPWKNIGAVIACEAGGLVFAPALALHVGVPLVVLREAGKLPPPTISVPRTTSSYISAARPPITVSQQRGGGRSKGKATGLEMESHVLLPMGDKELLVLDDVLSTGETLVAILRLLGQAGVEAGRVSVMVVAEFPAHAGREMLRKSGFGAVGVQSLMVLGGK</sequence>
<dbReference type="GO" id="GO:0019287">
    <property type="term" value="P:isopentenyl diphosphate biosynthetic process, mevalonate pathway"/>
    <property type="evidence" value="ECO:0007669"/>
    <property type="project" value="UniProtKB-UniPathway"/>
</dbReference>
<dbReference type="PANTHER" id="PTHR42973">
    <property type="entry name" value="BINDING OXIDOREDUCTASE, PUTATIVE (AFU_ORTHOLOGUE AFUA_1G17690)-RELATED"/>
    <property type="match status" value="1"/>
</dbReference>
<dbReference type="GO" id="GO:0071949">
    <property type="term" value="F:FAD binding"/>
    <property type="evidence" value="ECO:0007669"/>
    <property type="project" value="InterPro"/>
</dbReference>
<dbReference type="InterPro" id="IPR000836">
    <property type="entry name" value="PRTase_dom"/>
</dbReference>
<keyword evidence="3" id="KW-0274">FAD</keyword>
<dbReference type="CDD" id="cd06223">
    <property type="entry name" value="PRTases_typeI"/>
    <property type="match status" value="1"/>
</dbReference>
<dbReference type="InterPro" id="IPR006094">
    <property type="entry name" value="Oxid_FAD_bind_N"/>
</dbReference>
<evidence type="ECO:0000313" key="6">
    <source>
        <dbReference type="EMBL" id="KAF1831129.1"/>
    </source>
</evidence>
<gene>
    <name evidence="6" type="ORF">BDW02DRAFT_532550</name>
</gene>
<comment type="similarity">
    <text evidence="1">Belongs to the oxygen-dependent FAD-linked oxidoreductase family.</text>
</comment>
<dbReference type="PANTHER" id="PTHR42973:SF25">
    <property type="entry name" value="PHOSPHOMEVALONATE KINASE"/>
    <property type="match status" value="1"/>
</dbReference>
<keyword evidence="4" id="KW-0560">Oxidoreductase</keyword>
<dbReference type="GO" id="GO:0005737">
    <property type="term" value="C:cytoplasm"/>
    <property type="evidence" value="ECO:0007669"/>
    <property type="project" value="InterPro"/>
</dbReference>
<dbReference type="OrthoDB" id="363185at2759"/>
<protein>
    <recommendedName>
        <fullName evidence="5">FAD-binding PCMH-type domain-containing protein</fullName>
    </recommendedName>
</protein>
<evidence type="ECO:0000313" key="7">
    <source>
        <dbReference type="Proteomes" id="UP000800040"/>
    </source>
</evidence>
<keyword evidence="2" id="KW-0285">Flavoprotein</keyword>
<dbReference type="InterPro" id="IPR029057">
    <property type="entry name" value="PRTase-like"/>
</dbReference>
<dbReference type="Pfam" id="PF00156">
    <property type="entry name" value="Pribosyltran"/>
    <property type="match status" value="1"/>
</dbReference>
<dbReference type="UniPathway" id="UPA00057">
    <property type="reaction ID" value="UER00099"/>
</dbReference>
<dbReference type="GO" id="GO:0004631">
    <property type="term" value="F:phosphomevalonate kinase activity"/>
    <property type="evidence" value="ECO:0007669"/>
    <property type="project" value="InterPro"/>
</dbReference>
<name>A0A6A5K274_9PLEO</name>
<dbReference type="EMBL" id="ML975372">
    <property type="protein sequence ID" value="KAF1831129.1"/>
    <property type="molecule type" value="Genomic_DNA"/>
</dbReference>